<evidence type="ECO:0000256" key="1">
    <source>
        <dbReference type="SAM" id="MobiDB-lite"/>
    </source>
</evidence>
<evidence type="ECO:0000313" key="3">
    <source>
        <dbReference type="Proteomes" id="UP000054988"/>
    </source>
</evidence>
<feature type="region of interest" description="Disordered" evidence="1">
    <location>
        <begin position="37"/>
        <end position="62"/>
    </location>
</feature>
<evidence type="ECO:0000313" key="2">
    <source>
        <dbReference type="EMBL" id="KTB36693.1"/>
    </source>
</evidence>
<dbReference type="EMBL" id="LATX01001890">
    <property type="protein sequence ID" value="KTB36693.1"/>
    <property type="molecule type" value="Genomic_DNA"/>
</dbReference>
<dbReference type="Proteomes" id="UP000054988">
    <property type="component" value="Unassembled WGS sequence"/>
</dbReference>
<comment type="caution">
    <text evidence="2">The sequence shown here is derived from an EMBL/GenBank/DDBJ whole genome shotgun (WGS) entry which is preliminary data.</text>
</comment>
<gene>
    <name evidence="2" type="ORF">WG66_10728</name>
</gene>
<name>A0A0W0FKB9_MONRR</name>
<dbReference type="AlphaFoldDB" id="A0A0W0FKB9"/>
<reference evidence="2 3" key="1">
    <citation type="submission" date="2015-12" db="EMBL/GenBank/DDBJ databases">
        <title>Draft genome sequence of Moniliophthora roreri, the causal agent of frosty pod rot of cacao.</title>
        <authorList>
            <person name="Aime M.C."/>
            <person name="Diaz-Valderrama J.R."/>
            <person name="Kijpornyongpan T."/>
            <person name="Phillips-Mora W."/>
        </authorList>
    </citation>
    <scope>NUCLEOTIDE SEQUENCE [LARGE SCALE GENOMIC DNA]</scope>
    <source>
        <strain evidence="2 3">MCA 2952</strain>
    </source>
</reference>
<proteinExistence type="predicted"/>
<accession>A0A0W0FKB9</accession>
<sequence length="225" mass="24850">MDWFKSLTGRVIAVLCKAPPPNALPALEVSAPLTTLNSQPEQATPPTACPAPTSEDPNNPNNLSHQCHAVTMFQGSSGFTIMGGQFNNVWGNQVQVITRPVVAPGLTIIDGAGRSHVFPDGVLARPESVGEYLEWFFHYRRDPISDVLLKFVREGQYSLSIDEGRQVIILGSEEEQWARVVPGTKIVMSVILWQKKKRISSGYECPVCKTWNSSQWAELNMAGDW</sequence>
<protein>
    <submittedName>
        <fullName evidence="2">Uncharacterized protein</fullName>
    </submittedName>
</protein>
<feature type="compositionally biased region" description="Low complexity" evidence="1">
    <location>
        <begin position="44"/>
        <end position="53"/>
    </location>
</feature>
<organism evidence="2 3">
    <name type="scientific">Moniliophthora roreri</name>
    <name type="common">Frosty pod rot fungus</name>
    <name type="synonym">Monilia roreri</name>
    <dbReference type="NCBI Taxonomy" id="221103"/>
    <lineage>
        <taxon>Eukaryota</taxon>
        <taxon>Fungi</taxon>
        <taxon>Dikarya</taxon>
        <taxon>Basidiomycota</taxon>
        <taxon>Agaricomycotina</taxon>
        <taxon>Agaricomycetes</taxon>
        <taxon>Agaricomycetidae</taxon>
        <taxon>Agaricales</taxon>
        <taxon>Marasmiineae</taxon>
        <taxon>Marasmiaceae</taxon>
        <taxon>Moniliophthora</taxon>
    </lineage>
</organism>